<dbReference type="SUPFAM" id="SSF52540">
    <property type="entry name" value="P-loop containing nucleoside triphosphate hydrolases"/>
    <property type="match status" value="1"/>
</dbReference>
<dbReference type="EMBL" id="BAABHB010000007">
    <property type="protein sequence ID" value="GAA4410250.1"/>
    <property type="molecule type" value="Genomic_DNA"/>
</dbReference>
<gene>
    <name evidence="3" type="ORF">GCM10023187_34620</name>
</gene>
<comment type="caution">
    <text evidence="3">The sequence shown here is derived from an EMBL/GenBank/DDBJ whole genome shotgun (WGS) entry which is preliminary data.</text>
</comment>
<organism evidence="3 4">
    <name type="scientific">Nibrella viscosa</name>
    <dbReference type="NCBI Taxonomy" id="1084524"/>
    <lineage>
        <taxon>Bacteria</taxon>
        <taxon>Pseudomonadati</taxon>
        <taxon>Bacteroidota</taxon>
        <taxon>Cytophagia</taxon>
        <taxon>Cytophagales</taxon>
        <taxon>Spirosomataceae</taxon>
        <taxon>Nibrella</taxon>
    </lineage>
</organism>
<dbReference type="InterPro" id="IPR041682">
    <property type="entry name" value="AAA_14"/>
</dbReference>
<keyword evidence="3" id="KW-0547">Nucleotide-binding</keyword>
<dbReference type="PANTHER" id="PTHR43566:SF2">
    <property type="entry name" value="DUF4143 DOMAIN-CONTAINING PROTEIN"/>
    <property type="match status" value="1"/>
</dbReference>
<dbReference type="PANTHER" id="PTHR43566">
    <property type="entry name" value="CONSERVED PROTEIN"/>
    <property type="match status" value="1"/>
</dbReference>
<dbReference type="GO" id="GO:0005524">
    <property type="term" value="F:ATP binding"/>
    <property type="evidence" value="ECO:0007669"/>
    <property type="project" value="UniProtKB-KW"/>
</dbReference>
<evidence type="ECO:0000259" key="1">
    <source>
        <dbReference type="Pfam" id="PF13173"/>
    </source>
</evidence>
<proteinExistence type="predicted"/>
<dbReference type="InterPro" id="IPR027417">
    <property type="entry name" value="P-loop_NTPase"/>
</dbReference>
<name>A0ABP8KMJ3_9BACT</name>
<keyword evidence="4" id="KW-1185">Reference proteome</keyword>
<dbReference type="Gene3D" id="3.40.50.300">
    <property type="entry name" value="P-loop containing nucleotide triphosphate hydrolases"/>
    <property type="match status" value="1"/>
</dbReference>
<evidence type="ECO:0000259" key="2">
    <source>
        <dbReference type="Pfam" id="PF13635"/>
    </source>
</evidence>
<dbReference type="InterPro" id="IPR025420">
    <property type="entry name" value="DUF4143"/>
</dbReference>
<protein>
    <submittedName>
        <fullName evidence="3">ATP-binding protein</fullName>
    </submittedName>
</protein>
<sequence length="398" mass="45450">MKFRNLIPKFQKNAVIHRQLATIADELLQKYPIISITGPRQSGKTTLAKLLSPEYRYVSLESLSDREFARQDPKGFLETYQNGVILDEVQYVPELFSYLQVLTDERQRTGEYILTGSQNFLLMESITQSLAGRVAVFHLLPLSWQELSGTAYAPVSWENYLVGGAYPRRVVQDIDPAFFYDSYLQTYVERDVRQVKNILNLGLFQRFIQLLAGRIGQLFNQSSLAVELGVDNKTVNAWLTVLEISFIAYRLPPYYQNFSKRIVKTPKVYFYDTGLAAYLLGIRSVDDLAVHFARGALFENLVINELTKNWLNQGQRPPFYFWSDQSGHEVDLLIDRGARLTAIEIRSGRTIQPDFFKGLQFFQALSPTAEAALVYGGDTAQYRTNMRVLTIDGLGEIT</sequence>
<evidence type="ECO:0000313" key="3">
    <source>
        <dbReference type="EMBL" id="GAA4410250.1"/>
    </source>
</evidence>
<dbReference type="Proteomes" id="UP001500936">
    <property type="component" value="Unassembled WGS sequence"/>
</dbReference>
<dbReference type="Pfam" id="PF13635">
    <property type="entry name" value="DUF4143"/>
    <property type="match status" value="1"/>
</dbReference>
<dbReference type="GO" id="GO:0016740">
    <property type="term" value="F:transferase activity"/>
    <property type="evidence" value="ECO:0007669"/>
    <property type="project" value="UniProtKB-KW"/>
</dbReference>
<feature type="domain" description="DUF4143" evidence="2">
    <location>
        <begin position="189"/>
        <end position="347"/>
    </location>
</feature>
<keyword evidence="3" id="KW-0067">ATP-binding</keyword>
<reference evidence="4" key="1">
    <citation type="journal article" date="2019" name="Int. J. Syst. Evol. Microbiol.">
        <title>The Global Catalogue of Microorganisms (GCM) 10K type strain sequencing project: providing services to taxonomists for standard genome sequencing and annotation.</title>
        <authorList>
            <consortium name="The Broad Institute Genomics Platform"/>
            <consortium name="The Broad Institute Genome Sequencing Center for Infectious Disease"/>
            <person name="Wu L."/>
            <person name="Ma J."/>
        </authorList>
    </citation>
    <scope>NUCLEOTIDE SEQUENCE [LARGE SCALE GENOMIC DNA]</scope>
    <source>
        <strain evidence="4">JCM 17925</strain>
    </source>
</reference>
<dbReference type="Pfam" id="PF13173">
    <property type="entry name" value="AAA_14"/>
    <property type="match status" value="1"/>
</dbReference>
<keyword evidence="3" id="KW-0808">Transferase</keyword>
<feature type="domain" description="AAA" evidence="1">
    <location>
        <begin position="31"/>
        <end position="147"/>
    </location>
</feature>
<accession>A0ABP8KMJ3</accession>
<evidence type="ECO:0000313" key="4">
    <source>
        <dbReference type="Proteomes" id="UP001500936"/>
    </source>
</evidence>